<proteinExistence type="predicted"/>
<comment type="caution">
    <text evidence="2">The sequence shown here is derived from an EMBL/GenBank/DDBJ whole genome shotgun (WGS) entry which is preliminary data.</text>
</comment>
<protein>
    <recommendedName>
        <fullName evidence="4">Replication protein</fullName>
    </recommendedName>
</protein>
<dbReference type="Proteomes" id="UP001605036">
    <property type="component" value="Unassembled WGS sequence"/>
</dbReference>
<name>A0ABD1Z2P8_9MARC</name>
<feature type="compositionally biased region" description="Basic and acidic residues" evidence="1">
    <location>
        <begin position="110"/>
        <end position="134"/>
    </location>
</feature>
<dbReference type="EMBL" id="JBHFFA010000003">
    <property type="protein sequence ID" value="KAL2635857.1"/>
    <property type="molecule type" value="Genomic_DNA"/>
</dbReference>
<organism evidence="2 3">
    <name type="scientific">Riccia fluitans</name>
    <dbReference type="NCBI Taxonomy" id="41844"/>
    <lineage>
        <taxon>Eukaryota</taxon>
        <taxon>Viridiplantae</taxon>
        <taxon>Streptophyta</taxon>
        <taxon>Embryophyta</taxon>
        <taxon>Marchantiophyta</taxon>
        <taxon>Marchantiopsida</taxon>
        <taxon>Marchantiidae</taxon>
        <taxon>Marchantiales</taxon>
        <taxon>Ricciaceae</taxon>
        <taxon>Riccia</taxon>
    </lineage>
</organism>
<sequence length="159" mass="18488">METVKAFLTKWRYKNGNDDKQIGYMKLDGKNEKYIKGIECNHEQYISDIEAGRKQKLPQAYLSMMVIAFNRHINKFNYLDLEPSKMLWEYQASPLMVQVKEEVLSDGDQDANKDDELNHAKETEVLNMEARDKGTSSSSDKGKSIINLVHSWHSKLNRE</sequence>
<feature type="region of interest" description="Disordered" evidence="1">
    <location>
        <begin position="106"/>
        <end position="142"/>
    </location>
</feature>
<evidence type="ECO:0000313" key="2">
    <source>
        <dbReference type="EMBL" id="KAL2635857.1"/>
    </source>
</evidence>
<evidence type="ECO:0000313" key="3">
    <source>
        <dbReference type="Proteomes" id="UP001605036"/>
    </source>
</evidence>
<accession>A0ABD1Z2P8</accession>
<dbReference type="AlphaFoldDB" id="A0ABD1Z2P8"/>
<keyword evidence="3" id="KW-1185">Reference proteome</keyword>
<evidence type="ECO:0008006" key="4">
    <source>
        <dbReference type="Google" id="ProtNLM"/>
    </source>
</evidence>
<evidence type="ECO:0000256" key="1">
    <source>
        <dbReference type="SAM" id="MobiDB-lite"/>
    </source>
</evidence>
<gene>
    <name evidence="2" type="ORF">R1flu_007336</name>
</gene>
<reference evidence="2 3" key="1">
    <citation type="submission" date="2024-09" db="EMBL/GenBank/DDBJ databases">
        <title>Chromosome-scale assembly of Riccia fluitans.</title>
        <authorList>
            <person name="Paukszto L."/>
            <person name="Sawicki J."/>
            <person name="Karawczyk K."/>
            <person name="Piernik-Szablinska J."/>
            <person name="Szczecinska M."/>
            <person name="Mazdziarz M."/>
        </authorList>
    </citation>
    <scope>NUCLEOTIDE SEQUENCE [LARGE SCALE GENOMIC DNA]</scope>
    <source>
        <strain evidence="2">Rf_01</strain>
        <tissue evidence="2">Aerial parts of the thallus</tissue>
    </source>
</reference>